<reference evidence="8 9" key="1">
    <citation type="submission" date="2018-08" db="EMBL/GenBank/DDBJ databases">
        <title>A genome reference for cultivated species of the human gut microbiota.</title>
        <authorList>
            <person name="Zou Y."/>
            <person name="Xue W."/>
            <person name="Luo G."/>
        </authorList>
    </citation>
    <scope>NUCLEOTIDE SEQUENCE [LARGE SCALE GENOMIC DNA]</scope>
    <source>
        <strain evidence="8 9">AF34-33</strain>
    </source>
</reference>
<evidence type="ECO:0000313" key="8">
    <source>
        <dbReference type="EMBL" id="RHM41609.1"/>
    </source>
</evidence>
<dbReference type="Pfam" id="PF07980">
    <property type="entry name" value="SusD_RagB"/>
    <property type="match status" value="1"/>
</dbReference>
<evidence type="ECO:0000256" key="5">
    <source>
        <dbReference type="ARBA" id="ARBA00023237"/>
    </source>
</evidence>
<comment type="caution">
    <text evidence="8">The sequence shown here is derived from an EMBL/GenBank/DDBJ whole genome shotgun (WGS) entry which is preliminary data.</text>
</comment>
<evidence type="ECO:0000256" key="2">
    <source>
        <dbReference type="ARBA" id="ARBA00006275"/>
    </source>
</evidence>
<dbReference type="InterPro" id="IPR012944">
    <property type="entry name" value="SusD_RagB_dom"/>
</dbReference>
<dbReference type="PROSITE" id="PS51257">
    <property type="entry name" value="PROKAR_LIPOPROTEIN"/>
    <property type="match status" value="1"/>
</dbReference>
<feature type="domain" description="SusD-like N-terminal" evidence="7">
    <location>
        <begin position="106"/>
        <end position="221"/>
    </location>
</feature>
<sequence>MGIVMRKYRLLSLLILALFAYSCNSWLDVKPEDELDESDMFATGDGYRHALNGIYYGMGGQTLYGEDLTWGLVDVFGRTYTLYSVYGGGNRALTMFYYGVYQNNWDNILLEPEIESIWENAYKMVANCNNLIQNISKEDPDKFAYKVREQKMIWGEALALRAFIQFDMLRLFAASPAMNPGTTRYIPYISEYPSYVSIPLTVDSCLNSAIRDLKEARELLWKADSATTFTAQRRFETTSSSDDFFLEHKRGYRLNYHAATAILARVCLYAQRVDEAYQYAKELIDYNTKTGSFTVKYSSVKDGDIKLYGDVLWGVESLDVIEYINVYNDLTDPSPYKHTYLITTNLDEIFEGEGTKDMRYKKWQNNSSGEYRFSKYEKYDADNAAANVSNYLVPLVRMSEVYYIAAEAIYKKNLNEAKEYLRAVKQSRYASYNSLSLDKVNNATEGNFMDVLINEMRREWIGEGQIFYLYKRLKKDIPFEGNEVVPIEAKYVIWPIPDTETNLK</sequence>
<evidence type="ECO:0000313" key="9">
    <source>
        <dbReference type="Proteomes" id="UP000286038"/>
    </source>
</evidence>
<evidence type="ECO:0000259" key="7">
    <source>
        <dbReference type="Pfam" id="PF14322"/>
    </source>
</evidence>
<dbReference type="InterPro" id="IPR033985">
    <property type="entry name" value="SusD-like_N"/>
</dbReference>
<dbReference type="GO" id="GO:0009279">
    <property type="term" value="C:cell outer membrane"/>
    <property type="evidence" value="ECO:0007669"/>
    <property type="project" value="UniProtKB-SubCell"/>
</dbReference>
<dbReference type="Proteomes" id="UP000286038">
    <property type="component" value="Unassembled WGS sequence"/>
</dbReference>
<feature type="domain" description="RagB/SusD" evidence="6">
    <location>
        <begin position="362"/>
        <end position="472"/>
    </location>
</feature>
<keyword evidence="4" id="KW-0472">Membrane</keyword>
<dbReference type="SUPFAM" id="SSF48452">
    <property type="entry name" value="TPR-like"/>
    <property type="match status" value="1"/>
</dbReference>
<organism evidence="8 9">
    <name type="scientific">Butyricimonas virosa</name>
    <dbReference type="NCBI Taxonomy" id="544645"/>
    <lineage>
        <taxon>Bacteria</taxon>
        <taxon>Pseudomonadati</taxon>
        <taxon>Bacteroidota</taxon>
        <taxon>Bacteroidia</taxon>
        <taxon>Bacteroidales</taxon>
        <taxon>Odoribacteraceae</taxon>
        <taxon>Butyricimonas</taxon>
    </lineage>
</organism>
<evidence type="ECO:0000259" key="6">
    <source>
        <dbReference type="Pfam" id="PF07980"/>
    </source>
</evidence>
<keyword evidence="5" id="KW-0998">Cell outer membrane</keyword>
<dbReference type="InterPro" id="IPR011990">
    <property type="entry name" value="TPR-like_helical_dom_sf"/>
</dbReference>
<evidence type="ECO:0000256" key="3">
    <source>
        <dbReference type="ARBA" id="ARBA00022729"/>
    </source>
</evidence>
<comment type="subcellular location">
    <subcellularLocation>
        <location evidence="1">Cell outer membrane</location>
    </subcellularLocation>
</comment>
<gene>
    <name evidence="8" type="ORF">DWZ68_13405</name>
</gene>
<dbReference type="Pfam" id="PF14322">
    <property type="entry name" value="SusD-like_3"/>
    <property type="match status" value="1"/>
</dbReference>
<protein>
    <submittedName>
        <fullName evidence="8">RagB/SusD family nutrient uptake outer membrane protein</fullName>
    </submittedName>
</protein>
<proteinExistence type="inferred from homology"/>
<evidence type="ECO:0000256" key="1">
    <source>
        <dbReference type="ARBA" id="ARBA00004442"/>
    </source>
</evidence>
<comment type="similarity">
    <text evidence="2">Belongs to the SusD family.</text>
</comment>
<accession>A0A415QFJ4</accession>
<dbReference type="AlphaFoldDB" id="A0A415QFJ4"/>
<dbReference type="Gene3D" id="1.25.40.390">
    <property type="match status" value="2"/>
</dbReference>
<evidence type="ECO:0000256" key="4">
    <source>
        <dbReference type="ARBA" id="ARBA00023136"/>
    </source>
</evidence>
<name>A0A415QFJ4_9BACT</name>
<dbReference type="EMBL" id="QRPV01000019">
    <property type="protein sequence ID" value="RHM41609.1"/>
    <property type="molecule type" value="Genomic_DNA"/>
</dbReference>
<keyword evidence="3" id="KW-0732">Signal</keyword>